<gene>
    <name evidence="2" type="primary">Contig15538.g16558</name>
    <name evidence="2" type="ORF">STYLEM_13130</name>
</gene>
<dbReference type="AlphaFoldDB" id="A0A078AT67"/>
<evidence type="ECO:0000313" key="3">
    <source>
        <dbReference type="Proteomes" id="UP000039865"/>
    </source>
</evidence>
<keyword evidence="3" id="KW-1185">Reference proteome</keyword>
<sequence length="604" mass="70269">MDIQKNFNTGQKTNEEQQNKEEVCLKPIQVKNTKILRNFPEDFFAQSKLKINQPTRKNLDKILRIKSEGNIGLPSSSVVSSQNRSQDSSFKLTMKSDDKALIQTQQEVVNAYYQQQNRPSSQIDITSQLIAKQAFENTTKLNQRSTIQQQDLFEDLPIQRFNSEKSLSRHLIQKEALVDYKDYLSSFIQPQKMFFERRLVEKEVKTRRSRSFQAISNQNSESPTEDKPPNPIQNKKVTLKPFQKIEFERYRNRSQQRVIRKDQDLDFSKILQKLKDPSQLNNQDQIQDIKKFEDSLTQALLTQQIQPANHSKFSINSSKLEDSSNSNHKFRNIQLNDQLKILHLQKQCYTTRNQDSKSRNQRDELFPLFQSDKILNQKLESDCVKGSFLQKFETQQWRGLTNYQQSCLESQTNEQLVESDLQQQTCNNPTTIFNTNNIKINNKKRKIVLMANINKKQQIKQPFKEPPSLEQITARFNQHYNMEYNQSSQHENQSAKAADSNLMFQTPKSSENGAISTAADLTAYMMRESTEFAQRVQNFHSNLSSLQVSQRPSVRKITESTIQAEGQDYQCESQGHDMIFEEVKEAQAIPNLQIFGLTFGKSLI</sequence>
<dbReference type="EMBL" id="CCKQ01012455">
    <property type="protein sequence ID" value="CDW84073.1"/>
    <property type="molecule type" value="Genomic_DNA"/>
</dbReference>
<accession>A0A078AT67</accession>
<evidence type="ECO:0000313" key="2">
    <source>
        <dbReference type="EMBL" id="CDW84073.1"/>
    </source>
</evidence>
<dbReference type="Proteomes" id="UP000039865">
    <property type="component" value="Unassembled WGS sequence"/>
</dbReference>
<protein>
    <submittedName>
        <fullName evidence="2">Uncharacterized protein</fullName>
    </submittedName>
</protein>
<evidence type="ECO:0000256" key="1">
    <source>
        <dbReference type="SAM" id="MobiDB-lite"/>
    </source>
</evidence>
<dbReference type="InParanoid" id="A0A078AT67"/>
<proteinExistence type="predicted"/>
<organism evidence="2 3">
    <name type="scientific">Stylonychia lemnae</name>
    <name type="common">Ciliate</name>
    <dbReference type="NCBI Taxonomy" id="5949"/>
    <lineage>
        <taxon>Eukaryota</taxon>
        <taxon>Sar</taxon>
        <taxon>Alveolata</taxon>
        <taxon>Ciliophora</taxon>
        <taxon>Intramacronucleata</taxon>
        <taxon>Spirotrichea</taxon>
        <taxon>Stichotrichia</taxon>
        <taxon>Sporadotrichida</taxon>
        <taxon>Oxytrichidae</taxon>
        <taxon>Stylonychinae</taxon>
        <taxon>Stylonychia</taxon>
    </lineage>
</organism>
<feature type="region of interest" description="Disordered" evidence="1">
    <location>
        <begin position="210"/>
        <end position="235"/>
    </location>
</feature>
<reference evidence="2 3" key="1">
    <citation type="submission" date="2014-06" db="EMBL/GenBank/DDBJ databases">
        <authorList>
            <person name="Swart Estienne"/>
        </authorList>
    </citation>
    <scope>NUCLEOTIDE SEQUENCE [LARGE SCALE GENOMIC DNA]</scope>
    <source>
        <strain evidence="2 3">130c</strain>
    </source>
</reference>
<name>A0A078AT67_STYLE</name>
<feature type="compositionally biased region" description="Polar residues" evidence="1">
    <location>
        <begin position="211"/>
        <end position="222"/>
    </location>
</feature>